<dbReference type="SUPFAM" id="SSF49899">
    <property type="entry name" value="Concanavalin A-like lectins/glucanases"/>
    <property type="match status" value="2"/>
</dbReference>
<evidence type="ECO:0000256" key="1">
    <source>
        <dbReference type="ARBA" id="ARBA00022801"/>
    </source>
</evidence>
<evidence type="ECO:0000259" key="6">
    <source>
        <dbReference type="Pfam" id="PF20578"/>
    </source>
</evidence>
<dbReference type="Pfam" id="PF07554">
    <property type="entry name" value="FIVAR"/>
    <property type="match status" value="4"/>
</dbReference>
<evidence type="ECO:0000313" key="7">
    <source>
        <dbReference type="EMBL" id="HIQ60551.1"/>
    </source>
</evidence>
<dbReference type="Pfam" id="PF20578">
    <property type="entry name" value="aBig_2"/>
    <property type="match status" value="2"/>
</dbReference>
<dbReference type="InterPro" id="IPR050727">
    <property type="entry name" value="GH43_arabinanases"/>
</dbReference>
<dbReference type="SUPFAM" id="SSF75005">
    <property type="entry name" value="Arabinanase/levansucrase/invertase"/>
    <property type="match status" value="1"/>
</dbReference>
<keyword evidence="4" id="KW-0812">Transmembrane</keyword>
<dbReference type="Proteomes" id="UP000886879">
    <property type="component" value="Unassembled WGS sequence"/>
</dbReference>
<protein>
    <submittedName>
        <fullName evidence="7">FIVAR domain-containing protein</fullName>
    </submittedName>
</protein>
<dbReference type="PANTHER" id="PTHR43301">
    <property type="entry name" value="ARABINAN ENDO-1,5-ALPHA-L-ARABINOSIDASE"/>
    <property type="match status" value="1"/>
</dbReference>
<gene>
    <name evidence="7" type="ORF">IAD31_03020</name>
</gene>
<feature type="signal peptide" evidence="5">
    <location>
        <begin position="1"/>
        <end position="30"/>
    </location>
</feature>
<feature type="compositionally biased region" description="Polar residues" evidence="3">
    <location>
        <begin position="1443"/>
        <end position="1453"/>
    </location>
</feature>
<dbReference type="Pfam" id="PF13385">
    <property type="entry name" value="Laminin_G_3"/>
    <property type="match status" value="1"/>
</dbReference>
<accession>A0A9D0YQY7</accession>
<evidence type="ECO:0000256" key="4">
    <source>
        <dbReference type="SAM" id="Phobius"/>
    </source>
</evidence>
<dbReference type="InterPro" id="IPR046780">
    <property type="entry name" value="aBig_2"/>
</dbReference>
<dbReference type="CDD" id="cd08983">
    <property type="entry name" value="GH43_Bt3655-like"/>
    <property type="match status" value="1"/>
</dbReference>
<dbReference type="InterPro" id="IPR023296">
    <property type="entry name" value="Glyco_hydro_beta-prop_sf"/>
</dbReference>
<keyword evidence="1" id="KW-0378">Hydrolase</keyword>
<keyword evidence="5" id="KW-0732">Signal</keyword>
<feature type="domain" description="Atrophied bacterial Ig" evidence="6">
    <location>
        <begin position="689"/>
        <end position="771"/>
    </location>
</feature>
<keyword evidence="4" id="KW-1133">Transmembrane helix</keyword>
<dbReference type="InterPro" id="IPR013320">
    <property type="entry name" value="ConA-like_dom_sf"/>
</dbReference>
<feature type="compositionally biased region" description="Basic and acidic residues" evidence="3">
    <location>
        <begin position="1458"/>
        <end position="1470"/>
    </location>
</feature>
<evidence type="ECO:0000256" key="3">
    <source>
        <dbReference type="SAM" id="MobiDB-lite"/>
    </source>
</evidence>
<name>A0A9D0YQY7_9FIRM</name>
<feature type="transmembrane region" description="Helical" evidence="4">
    <location>
        <begin position="1481"/>
        <end position="1502"/>
    </location>
</feature>
<evidence type="ECO:0000256" key="5">
    <source>
        <dbReference type="SAM" id="SignalP"/>
    </source>
</evidence>
<organism evidence="7 8">
    <name type="scientific">Candidatus Enterenecus faecium</name>
    <dbReference type="NCBI Taxonomy" id="2840780"/>
    <lineage>
        <taxon>Bacteria</taxon>
        <taxon>Bacillati</taxon>
        <taxon>Bacillota</taxon>
        <taxon>Clostridia</taxon>
        <taxon>Eubacteriales</taxon>
        <taxon>Candidatus Enterenecus</taxon>
    </lineage>
</organism>
<evidence type="ECO:0000256" key="2">
    <source>
        <dbReference type="ARBA" id="ARBA00023295"/>
    </source>
</evidence>
<evidence type="ECO:0000313" key="8">
    <source>
        <dbReference type="Proteomes" id="UP000886879"/>
    </source>
</evidence>
<proteinExistence type="predicted"/>
<dbReference type="Gene3D" id="2.60.120.200">
    <property type="match status" value="2"/>
</dbReference>
<dbReference type="Gene3D" id="2.115.10.20">
    <property type="entry name" value="Glycosyl hydrolase domain, family 43"/>
    <property type="match status" value="1"/>
</dbReference>
<feature type="region of interest" description="Disordered" evidence="3">
    <location>
        <begin position="1440"/>
        <end position="1476"/>
    </location>
</feature>
<feature type="domain" description="Atrophied bacterial Ig" evidence="6">
    <location>
        <begin position="276"/>
        <end position="349"/>
    </location>
</feature>
<dbReference type="Gene3D" id="1.20.1270.90">
    <property type="entry name" value="AF1782-like"/>
    <property type="match status" value="2"/>
</dbReference>
<dbReference type="Gene3D" id="1.20.1270.70">
    <property type="entry name" value="Designed single chain three-helix bundle"/>
    <property type="match status" value="3"/>
</dbReference>
<dbReference type="PANTHER" id="PTHR43301:SF3">
    <property type="entry name" value="ARABINAN ENDO-1,5-ALPHA-L-ARABINOSIDASE A-RELATED"/>
    <property type="match status" value="1"/>
</dbReference>
<keyword evidence="4" id="KW-0472">Membrane</keyword>
<dbReference type="EMBL" id="DVFO01000026">
    <property type="protein sequence ID" value="HIQ60551.1"/>
    <property type="molecule type" value="Genomic_DNA"/>
</dbReference>
<feature type="chain" id="PRO_5039300749" evidence="5">
    <location>
        <begin position="31"/>
        <end position="1507"/>
    </location>
</feature>
<sequence length="1507" mass="162380">MKTNWKRPASAALAAVMTLSLVPLSGTVRAAEPLEPTAHYDMSHSGNQLLDVSGNDNHATLYNTVDGNFSTYGDANVLHFANKQYATLPQGLISESDNDCAVEITLSVDGGNSAQWAWVIGDGVGNWGDGRIGNYLFVGPKSNQGSYAGKTLTGIKVGNEAAGGEKRSSVPNVGWSDGYHTLTVVSEAQTVTTYLDGVAISTIDHDYNLADVIPDGDVLGYIGKSLYAPDPMLTADVVDMKVYDEALTQEQVQASMPGVEVLADLMMDDIMAEVLSGNPSADQVTRDLYFPTTVGSATLTWGESSNPDVVDSDGVVTPSVDGDITVTIPVTITIHGESVEKTITVTVLAGEPGSNEGELVAAYDMTHEGNTLVDVSGNGNDATLYDTQDGDFVTYGDQTVWQLDGAGYATLPSSITEAIGDSENFTMQATVTTQTNAAHWLLTIGDGFGNWNDKNVGDYIFVNPCESNGNFLAAIKTGTGSAWKETRLPVVDSGMGHVEGFGTVTLVGRGGTLSLYLDGERVSTVTQDKTIQDVLPEGDVMGYIGKSLYTLDSLLKANISDVKVWSYALSKSEIEASLPTAEDKADMVMADLYDVVKGDNASLDTVTDDLTFPTKLDNVTLTWGTWDNTDVIAADGTVHAVVGQETKVTIPVSFQVDSESYTVELKVTVMPLDVDQELTEALESIDIPNKDDVRGNITLPETTSNGLDITWTTDRADIVNVEPIPATVEGYDDTPAGTVTRPASDTVVTVTAQVTLADQTVTKDIALTVKAAPEKISEEDYTDYFFTYFAGEGYSDGEQIYFAASQDGLNWTDLNENKPVLTSDKGEKGVRDPFIIRSPEGDKFYLIATDLKIYGNGDWNRAQTAGSQALMVWESTDLVNWSDMRMITVSAGIDAGCTWAPEATYDPLTGEYVVYWASKVEEDGYAKQRLYYAKTRDFYTFTEPQVFIEMDESSIDTTIIYSVEDGKYYRYTKNEGGATNDYGAKTKTVYVEVADTLLGEWTHIPSDSLNANQWVEGPTIFKFNQDDQDNGAYCLLVDQFGGIGYYPLVTDDLTTGEFAQPDTAFKMPSRARHGTPIRITSEEYARLMQQYGGQTVDNSSLQAAVDAQVEANLQASDYTQDSWERYDAALTNAQAILDKGTSATAAEVSAAQAELEAAAMALVPANRAALEQLVEECAALTNDGYTQESWDAFQAALTQAQTLLLNSAATPADLAAATDALEQAKAALEKEEQPGQADKFLLEYAYNYALEQDTSNLIPTVAAKFESAMENAKAVLDDPAATQTQVDAAFDQLVEAIHMLDFTKGDKTMLELLITRADGMVDNADKYVPDNWQLLVDALAKAKDVYADQDAMDGEIQPVVDELLGAILAQRFKADKSILEDLIHRYQDTDLEGYTAESVATFRSALAAAQAVMSDETLSEEDQATVDAAAEALKAAYEGLTAENPQPSETPEVSQKPEATDKPQTTEKPESVPQTGDNAQLMGYVVALAAAVCLLAGATVAVRRRRS</sequence>
<reference evidence="7" key="2">
    <citation type="journal article" date="2021" name="PeerJ">
        <title>Extensive microbial diversity within the chicken gut microbiome revealed by metagenomics and culture.</title>
        <authorList>
            <person name="Gilroy R."/>
            <person name="Ravi A."/>
            <person name="Getino M."/>
            <person name="Pursley I."/>
            <person name="Horton D.L."/>
            <person name="Alikhan N.F."/>
            <person name="Baker D."/>
            <person name="Gharbi K."/>
            <person name="Hall N."/>
            <person name="Watson M."/>
            <person name="Adriaenssens E.M."/>
            <person name="Foster-Nyarko E."/>
            <person name="Jarju S."/>
            <person name="Secka A."/>
            <person name="Antonio M."/>
            <person name="Oren A."/>
            <person name="Chaudhuri R.R."/>
            <person name="La Ragione R."/>
            <person name="Hildebrand F."/>
            <person name="Pallen M.J."/>
        </authorList>
    </citation>
    <scope>NUCLEOTIDE SEQUENCE</scope>
    <source>
        <strain evidence="7">ChiGjej2B2-12916</strain>
    </source>
</reference>
<dbReference type="GO" id="GO:0016798">
    <property type="term" value="F:hydrolase activity, acting on glycosyl bonds"/>
    <property type="evidence" value="ECO:0007669"/>
    <property type="project" value="UniProtKB-KW"/>
</dbReference>
<keyword evidence="2" id="KW-0326">Glycosidase</keyword>
<comment type="caution">
    <text evidence="7">The sequence shown here is derived from an EMBL/GenBank/DDBJ whole genome shotgun (WGS) entry which is preliminary data.</text>
</comment>
<reference evidence="7" key="1">
    <citation type="submission" date="2020-10" db="EMBL/GenBank/DDBJ databases">
        <authorList>
            <person name="Gilroy R."/>
        </authorList>
    </citation>
    <scope>NUCLEOTIDE SEQUENCE</scope>
    <source>
        <strain evidence="7">ChiGjej2B2-12916</strain>
    </source>
</reference>